<dbReference type="PANTHER" id="PTHR34236:SF1">
    <property type="entry name" value="DIMETHYL SULFOXIDE REDUCTASE TRANSCRIPTIONAL ACTIVATOR"/>
    <property type="match status" value="1"/>
</dbReference>
<reference evidence="5 6" key="1">
    <citation type="submission" date="2022-04" db="EMBL/GenBank/DDBJ databases">
        <title>Diverse halophilic archaea isolated from saline environments.</title>
        <authorList>
            <person name="Cui H.-L."/>
        </authorList>
    </citation>
    <scope>NUCLEOTIDE SEQUENCE [LARGE SCALE GENOMIC DNA]</scope>
    <source>
        <strain evidence="5 6">XZYJT49</strain>
        <plasmid evidence="5 6">unnamed1</plasmid>
    </source>
</reference>
<evidence type="ECO:0000256" key="2">
    <source>
        <dbReference type="ARBA" id="ARBA00023163"/>
    </source>
</evidence>
<evidence type="ECO:0000259" key="3">
    <source>
        <dbReference type="Pfam" id="PF04967"/>
    </source>
</evidence>
<dbReference type="KEGG" id="halx:M0R89_18415"/>
<organism evidence="5 6">
    <name type="scientific">Halorussus limi</name>
    <dbReference type="NCBI Taxonomy" id="2938695"/>
    <lineage>
        <taxon>Archaea</taxon>
        <taxon>Methanobacteriati</taxon>
        <taxon>Methanobacteriota</taxon>
        <taxon>Stenosarchaea group</taxon>
        <taxon>Halobacteria</taxon>
        <taxon>Halobacteriales</taxon>
        <taxon>Haladaptataceae</taxon>
        <taxon>Halorussus</taxon>
    </lineage>
</organism>
<name>A0A8U0I035_9EURY</name>
<dbReference type="RefSeq" id="WP_248652542.1">
    <property type="nucleotide sequence ID" value="NZ_CP096660.1"/>
</dbReference>
<keyword evidence="5" id="KW-0614">Plasmid</keyword>
<accession>A0A8U0I035</accession>
<dbReference type="Proteomes" id="UP000830729">
    <property type="component" value="Plasmid unnamed1"/>
</dbReference>
<protein>
    <submittedName>
        <fullName evidence="5">Helix-turn-helix domain-containing protein</fullName>
    </submittedName>
</protein>
<feature type="domain" description="HTH bat-type" evidence="3">
    <location>
        <begin position="185"/>
        <end position="231"/>
    </location>
</feature>
<gene>
    <name evidence="5" type="ORF">M0R89_18415</name>
</gene>
<geneLocation type="plasmid" evidence="5 6">
    <name>unnamed1</name>
</geneLocation>
<evidence type="ECO:0000313" key="5">
    <source>
        <dbReference type="EMBL" id="UPV76509.1"/>
    </source>
</evidence>
<evidence type="ECO:0000313" key="6">
    <source>
        <dbReference type="Proteomes" id="UP000830729"/>
    </source>
</evidence>
<evidence type="ECO:0000259" key="4">
    <source>
        <dbReference type="Pfam" id="PF24281"/>
    </source>
</evidence>
<dbReference type="Pfam" id="PF04967">
    <property type="entry name" value="HTH_10"/>
    <property type="match status" value="1"/>
</dbReference>
<dbReference type="InterPro" id="IPR007050">
    <property type="entry name" value="HTH_bacterioopsin"/>
</dbReference>
<dbReference type="InterPro" id="IPR056529">
    <property type="entry name" value="HVO_2928_N"/>
</dbReference>
<sequence>MRAFSFALEYEGGADPVADAFRAHSDLYGHSLACAVVPDHCWRVDRLTGPTEALERAEAAYAESGHAADCFGADGCGRDLRVEALHRDPSTRILFTGWTRTEGCRSIPHLALEYLGPGVLFATERHGPRYEWHVLMPSDANLGELSDVIRTAAGAGVRFDLRQVTDESAWLSAYSGRPALPYTHYEAMAAAVERGYYETPREITVAELAEELDLPRSTLSYRLRRAEAELAQSFVGGER</sequence>
<dbReference type="AlphaFoldDB" id="A0A8U0I035"/>
<dbReference type="GeneID" id="72187216"/>
<evidence type="ECO:0000256" key="1">
    <source>
        <dbReference type="ARBA" id="ARBA00023015"/>
    </source>
</evidence>
<dbReference type="PANTHER" id="PTHR34236">
    <property type="entry name" value="DIMETHYL SULFOXIDE REDUCTASE TRANSCRIPTIONAL ACTIVATOR"/>
    <property type="match status" value="1"/>
</dbReference>
<keyword evidence="2" id="KW-0804">Transcription</keyword>
<keyword evidence="1" id="KW-0805">Transcription regulation</keyword>
<dbReference type="Pfam" id="PF24281">
    <property type="entry name" value="HVO_2928_N"/>
    <property type="match status" value="1"/>
</dbReference>
<dbReference type="EMBL" id="CP096660">
    <property type="protein sequence ID" value="UPV76509.1"/>
    <property type="molecule type" value="Genomic_DNA"/>
</dbReference>
<proteinExistence type="predicted"/>
<feature type="domain" description="HVO-2928 N-terminal" evidence="4">
    <location>
        <begin position="4"/>
        <end position="170"/>
    </location>
</feature>
<keyword evidence="6" id="KW-1185">Reference proteome</keyword>